<evidence type="ECO:0000313" key="2">
    <source>
        <dbReference type="Proteomes" id="UP000251960"/>
    </source>
</evidence>
<dbReference type="AlphaFoldDB" id="A0A3L6FDU5"/>
<evidence type="ECO:0000313" key="1">
    <source>
        <dbReference type="EMBL" id="PWZ31365.1"/>
    </source>
</evidence>
<name>A0A3L6FDU5_MAIZE</name>
<comment type="caution">
    <text evidence="1">The sequence shown here is derived from an EMBL/GenBank/DDBJ whole genome shotgun (WGS) entry which is preliminary data.</text>
</comment>
<proteinExistence type="predicted"/>
<protein>
    <submittedName>
        <fullName evidence="1">Uncharacterized protein</fullName>
    </submittedName>
</protein>
<organism evidence="1 2">
    <name type="scientific">Zea mays</name>
    <name type="common">Maize</name>
    <dbReference type="NCBI Taxonomy" id="4577"/>
    <lineage>
        <taxon>Eukaryota</taxon>
        <taxon>Viridiplantae</taxon>
        <taxon>Streptophyta</taxon>
        <taxon>Embryophyta</taxon>
        <taxon>Tracheophyta</taxon>
        <taxon>Spermatophyta</taxon>
        <taxon>Magnoliopsida</taxon>
        <taxon>Liliopsida</taxon>
        <taxon>Poales</taxon>
        <taxon>Poaceae</taxon>
        <taxon>PACMAD clade</taxon>
        <taxon>Panicoideae</taxon>
        <taxon>Andropogonodae</taxon>
        <taxon>Andropogoneae</taxon>
        <taxon>Tripsacinae</taxon>
        <taxon>Zea</taxon>
    </lineage>
</organism>
<dbReference type="EMBL" id="NCVQ01000004">
    <property type="protein sequence ID" value="PWZ31365.1"/>
    <property type="molecule type" value="Genomic_DNA"/>
</dbReference>
<accession>A0A3L6FDU5</accession>
<dbReference type="Proteomes" id="UP000251960">
    <property type="component" value="Chromosome 3"/>
</dbReference>
<gene>
    <name evidence="1" type="ORF">Zm00014a_034574</name>
</gene>
<sequence length="30" mass="3547">MRFSFYSAWLLRLPFLKNPSLNIGMNQTSN</sequence>
<reference evidence="1 2" key="1">
    <citation type="journal article" date="2018" name="Nat. Genet.">
        <title>Extensive intraspecific gene order and gene structural variations between Mo17 and other maize genomes.</title>
        <authorList>
            <person name="Sun S."/>
            <person name="Zhou Y."/>
            <person name="Chen J."/>
            <person name="Shi J."/>
            <person name="Zhao H."/>
            <person name="Zhao H."/>
            <person name="Song W."/>
            <person name="Zhang M."/>
            <person name="Cui Y."/>
            <person name="Dong X."/>
            <person name="Liu H."/>
            <person name="Ma X."/>
            <person name="Jiao Y."/>
            <person name="Wang B."/>
            <person name="Wei X."/>
            <person name="Stein J.C."/>
            <person name="Glaubitz J.C."/>
            <person name="Lu F."/>
            <person name="Yu G."/>
            <person name="Liang C."/>
            <person name="Fengler K."/>
            <person name="Li B."/>
            <person name="Rafalski A."/>
            <person name="Schnable P.S."/>
            <person name="Ware D.H."/>
            <person name="Buckler E.S."/>
            <person name="Lai J."/>
        </authorList>
    </citation>
    <scope>NUCLEOTIDE SEQUENCE [LARGE SCALE GENOMIC DNA]</scope>
    <source>
        <strain evidence="2">cv. Missouri 17</strain>
        <tissue evidence="1">Seedling</tissue>
    </source>
</reference>